<dbReference type="SUPFAM" id="SSF51197">
    <property type="entry name" value="Clavaminate synthase-like"/>
    <property type="match status" value="1"/>
</dbReference>
<evidence type="ECO:0000256" key="2">
    <source>
        <dbReference type="ARBA" id="ARBA00022723"/>
    </source>
</evidence>
<dbReference type="Pfam" id="PF17811">
    <property type="entry name" value="JHD"/>
    <property type="match status" value="1"/>
</dbReference>
<feature type="domain" description="PHD-type" evidence="14">
    <location>
        <begin position="5"/>
        <end position="56"/>
    </location>
</feature>
<keyword evidence="2" id="KW-0479">Metal-binding</keyword>
<evidence type="ECO:0000259" key="14">
    <source>
        <dbReference type="PROSITE" id="PS50016"/>
    </source>
</evidence>
<evidence type="ECO:0000256" key="7">
    <source>
        <dbReference type="ARBA" id="ARBA00023002"/>
    </source>
</evidence>
<dbReference type="RefSeq" id="XP_017782191.1">
    <property type="nucleotide sequence ID" value="XM_017926702.1"/>
</dbReference>
<dbReference type="SMART" id="SM00249">
    <property type="entry name" value="PHD"/>
    <property type="match status" value="1"/>
</dbReference>
<evidence type="ECO:0000256" key="13">
    <source>
        <dbReference type="SAM" id="MobiDB-lite"/>
    </source>
</evidence>
<evidence type="ECO:0000313" key="17">
    <source>
        <dbReference type="RefSeq" id="XP_017782187.1"/>
    </source>
</evidence>
<dbReference type="InterPro" id="IPR003347">
    <property type="entry name" value="JmjC_dom"/>
</dbReference>
<keyword evidence="6" id="KW-0223">Dioxygenase</keyword>
<evidence type="ECO:0000259" key="15">
    <source>
        <dbReference type="PROSITE" id="PS51184"/>
    </source>
</evidence>
<feature type="compositionally biased region" description="Pro residues" evidence="13">
    <location>
        <begin position="821"/>
        <end position="832"/>
    </location>
</feature>
<evidence type="ECO:0000256" key="12">
    <source>
        <dbReference type="PROSITE-ProRule" id="PRU00146"/>
    </source>
</evidence>
<dbReference type="PANTHER" id="PTHR23123">
    <property type="entry name" value="PHD/F-BOX CONTAINING PROTEIN"/>
    <property type="match status" value="1"/>
</dbReference>
<dbReference type="InterPro" id="IPR050690">
    <property type="entry name" value="JHDM1_Histone_Demethylase"/>
</dbReference>
<dbReference type="PROSITE" id="PS01359">
    <property type="entry name" value="ZF_PHD_1"/>
    <property type="match status" value="1"/>
</dbReference>
<evidence type="ECO:0000256" key="8">
    <source>
        <dbReference type="ARBA" id="ARBA00023004"/>
    </source>
</evidence>
<evidence type="ECO:0000256" key="5">
    <source>
        <dbReference type="ARBA" id="ARBA00022853"/>
    </source>
</evidence>
<keyword evidence="10" id="KW-0804">Transcription</keyword>
<feature type="compositionally biased region" description="Basic residues" evidence="13">
    <location>
        <begin position="772"/>
        <end position="787"/>
    </location>
</feature>
<accession>A0ABM1N5T8</accession>
<dbReference type="Pfam" id="PF02373">
    <property type="entry name" value="JmjC"/>
    <property type="match status" value="1"/>
</dbReference>
<keyword evidence="7" id="KW-0560">Oxidoreductase</keyword>
<dbReference type="RefSeq" id="XP_017782188.1">
    <property type="nucleotide sequence ID" value="XM_017926699.1"/>
</dbReference>
<keyword evidence="16" id="KW-1185">Reference proteome</keyword>
<gene>
    <name evidence="17 18 19" type="primary">LOC108566691</name>
</gene>
<sequence>MANSTAYCLCGQPYDPNIFMIQCDVCRDWFHSKCSSFKEYTAVEIDKYHCPRCSNFYGPSIFKPYLNSHRHNYWEDNVADKPVQTGTVTFIRELRSRHFTSDGEIVLHIRGPQLTDHYLTQKGFNNPIIIDDKDGLELTVPPEDFTLYDIENFVGSDHEMDVIDVTRQADFRMTLGEYIAYFYGMDRRRIFNVVSLEISNTGLANQVEAPMIARKLDWVNSVWPPSYSVDAPNVQKYCLMSVKNSYTDFHIDFGGTSVWYHVLRGEKVFYFVRPTQQNLALYQQWMSSTNQSETFFGDQVDQCFKCTLRQGQTMLIPTGWIHAVLTPVDSLVFGGNFLHSLNIQMQLRIYDIEVKTKTEAKFLYPFFETIHWFAAKRMLYRMTELNAQEVRCPSNLLDGLKSILAYLKHWNSGKDMIYLQFEKNSFEQIPSEINVAKFFKEISKEIRFAERYINTLNPPKPERESKRKRKKPINKDFVDYSSNAKALECMVPERLPPKKPPPIKITLPKPYTYENVVAAPVEAPLMTEYNPSWSEPNVRPEETTAIHAGGTILKIKLGTRDIIPVETAVVHDVNLSKSVYDFHDDSEREEDCLLSGGVDENEKKVKKLKVRLPVRRDNPELSSSSGIDSFLQPPALPKYLDSDVEDHGVVEGSSEDTIADILALGCSDWDEKNKRKKRSHSQLEEEDALNNVHQDEDYIYPGLDNSDDDDFNLFKPRNRSSIDEPWNPKVRVGPLLPKMNRPAREGTKKQAVEKVLEAAAKRATELSEKAKAPKKPTTPKKKAKPRAKPADKATAVTCTITSASSPPPSPPPPRCLLLNEPMPPPKPFPVPPKATKVSTPKPKKGMKTVKQRLGKILKIHKMIH</sequence>
<keyword evidence="8" id="KW-0408">Iron</keyword>
<feature type="region of interest" description="Disordered" evidence="13">
    <location>
        <begin position="716"/>
        <end position="750"/>
    </location>
</feature>
<evidence type="ECO:0000256" key="11">
    <source>
        <dbReference type="ARBA" id="ARBA00023242"/>
    </source>
</evidence>
<dbReference type="Proteomes" id="UP000695000">
    <property type="component" value="Unplaced"/>
</dbReference>
<keyword evidence="3 12" id="KW-0863">Zinc-finger</keyword>
<evidence type="ECO:0000313" key="19">
    <source>
        <dbReference type="RefSeq" id="XP_017782191.1"/>
    </source>
</evidence>
<organism evidence="16 18">
    <name type="scientific">Nicrophorus vespilloides</name>
    <name type="common">Boreal carrion beetle</name>
    <dbReference type="NCBI Taxonomy" id="110193"/>
    <lineage>
        <taxon>Eukaryota</taxon>
        <taxon>Metazoa</taxon>
        <taxon>Ecdysozoa</taxon>
        <taxon>Arthropoda</taxon>
        <taxon>Hexapoda</taxon>
        <taxon>Insecta</taxon>
        <taxon>Pterygota</taxon>
        <taxon>Neoptera</taxon>
        <taxon>Endopterygota</taxon>
        <taxon>Coleoptera</taxon>
        <taxon>Polyphaga</taxon>
        <taxon>Staphyliniformia</taxon>
        <taxon>Silphidae</taxon>
        <taxon>Nicrophorinae</taxon>
        <taxon>Nicrophorus</taxon>
    </lineage>
</organism>
<proteinExistence type="predicted"/>
<keyword evidence="5" id="KW-0156">Chromatin regulator</keyword>
<evidence type="ECO:0000256" key="9">
    <source>
        <dbReference type="ARBA" id="ARBA00023015"/>
    </source>
</evidence>
<evidence type="ECO:0000256" key="6">
    <source>
        <dbReference type="ARBA" id="ARBA00022964"/>
    </source>
</evidence>
<comment type="subcellular location">
    <subcellularLocation>
        <location evidence="1">Nucleus</location>
    </subcellularLocation>
</comment>
<evidence type="ECO:0000256" key="10">
    <source>
        <dbReference type="ARBA" id="ARBA00023163"/>
    </source>
</evidence>
<dbReference type="InterPro" id="IPR041070">
    <property type="entry name" value="JHD"/>
</dbReference>
<dbReference type="CDD" id="cd15554">
    <property type="entry name" value="PHD_PHF2_like"/>
    <property type="match status" value="1"/>
</dbReference>
<dbReference type="InterPro" id="IPR019787">
    <property type="entry name" value="Znf_PHD-finger"/>
</dbReference>
<dbReference type="GeneID" id="108566691"/>
<dbReference type="SUPFAM" id="SSF57903">
    <property type="entry name" value="FYVE/PHD zinc finger"/>
    <property type="match status" value="1"/>
</dbReference>
<feature type="domain" description="JmjC" evidence="15">
    <location>
        <begin position="198"/>
        <end position="354"/>
    </location>
</feature>
<dbReference type="Pfam" id="PF00628">
    <property type="entry name" value="PHD"/>
    <property type="match status" value="1"/>
</dbReference>
<feature type="region of interest" description="Disordered" evidence="13">
    <location>
        <begin position="763"/>
        <end position="848"/>
    </location>
</feature>
<dbReference type="RefSeq" id="XP_017782187.1">
    <property type="nucleotide sequence ID" value="XM_017926698.1"/>
</dbReference>
<keyword evidence="4" id="KW-0862">Zinc</keyword>
<dbReference type="Gene3D" id="1.20.58.1360">
    <property type="match status" value="1"/>
</dbReference>
<keyword evidence="11" id="KW-0539">Nucleus</keyword>
<dbReference type="PROSITE" id="PS50016">
    <property type="entry name" value="ZF_PHD_2"/>
    <property type="match status" value="1"/>
</dbReference>
<evidence type="ECO:0000256" key="3">
    <source>
        <dbReference type="ARBA" id="ARBA00022771"/>
    </source>
</evidence>
<protein>
    <submittedName>
        <fullName evidence="17 18">Lysine-specific demethylase 7B-like isoform X1</fullName>
    </submittedName>
</protein>
<feature type="compositionally biased region" description="Pro residues" evidence="13">
    <location>
        <begin position="805"/>
        <end position="814"/>
    </location>
</feature>
<keyword evidence="9" id="KW-0805">Transcription regulation</keyword>
<dbReference type="InterPro" id="IPR001965">
    <property type="entry name" value="Znf_PHD"/>
</dbReference>
<dbReference type="InterPro" id="IPR019786">
    <property type="entry name" value="Zinc_finger_PHD-type_CS"/>
</dbReference>
<evidence type="ECO:0000256" key="1">
    <source>
        <dbReference type="ARBA" id="ARBA00004123"/>
    </source>
</evidence>
<dbReference type="SMART" id="SM00558">
    <property type="entry name" value="JmjC"/>
    <property type="match status" value="1"/>
</dbReference>
<dbReference type="InterPro" id="IPR011011">
    <property type="entry name" value="Znf_FYVE_PHD"/>
</dbReference>
<dbReference type="PROSITE" id="PS51184">
    <property type="entry name" value="JMJC"/>
    <property type="match status" value="1"/>
</dbReference>
<name>A0ABM1N5T8_NICVS</name>
<evidence type="ECO:0000313" key="18">
    <source>
        <dbReference type="RefSeq" id="XP_017782188.1"/>
    </source>
</evidence>
<evidence type="ECO:0000256" key="4">
    <source>
        <dbReference type="ARBA" id="ARBA00022833"/>
    </source>
</evidence>
<dbReference type="Gene3D" id="2.60.120.650">
    <property type="entry name" value="Cupin"/>
    <property type="match status" value="1"/>
</dbReference>
<reference evidence="17 18" key="1">
    <citation type="submission" date="2025-05" db="UniProtKB">
        <authorList>
            <consortium name="RefSeq"/>
        </authorList>
    </citation>
    <scope>IDENTIFICATION</scope>
    <source>
        <tissue evidence="17 18">Whole Larva</tissue>
    </source>
</reference>
<evidence type="ECO:0000313" key="16">
    <source>
        <dbReference type="Proteomes" id="UP000695000"/>
    </source>
</evidence>
<feature type="region of interest" description="Disordered" evidence="13">
    <location>
        <begin position="673"/>
        <end position="696"/>
    </location>
</feature>